<evidence type="ECO:0000256" key="1">
    <source>
        <dbReference type="ARBA" id="ARBA00004651"/>
    </source>
</evidence>
<feature type="transmembrane region" description="Helical" evidence="6">
    <location>
        <begin position="44"/>
        <end position="63"/>
    </location>
</feature>
<dbReference type="InterPro" id="IPR027379">
    <property type="entry name" value="CLS_N"/>
</dbReference>
<evidence type="ECO:0000313" key="10">
    <source>
        <dbReference type="Proteomes" id="UP000233534"/>
    </source>
</evidence>
<dbReference type="Pfam" id="PF13396">
    <property type="entry name" value="PLDc_N"/>
    <property type="match status" value="1"/>
</dbReference>
<accession>A0A2K9E3F7</accession>
<evidence type="ECO:0000313" key="8">
    <source>
        <dbReference type="EMBL" id="AUG57909.1"/>
    </source>
</evidence>
<sequence>MFDNMTNLEILKLFLPLIILQVGLVLYCIIDILKKGVGNLNKVLWIIIVLFVNTLGPVIYLAVGRKRWEDD</sequence>
<dbReference type="Proteomes" id="UP000233534">
    <property type="component" value="Chromosome"/>
</dbReference>
<comment type="subcellular location">
    <subcellularLocation>
        <location evidence="1">Cell membrane</location>
        <topology evidence="1">Multi-pass membrane protein</topology>
    </subcellularLocation>
</comment>
<dbReference type="Proteomes" id="UP000239720">
    <property type="component" value="Unassembled WGS sequence"/>
</dbReference>
<evidence type="ECO:0000313" key="9">
    <source>
        <dbReference type="EMBL" id="PQQ67805.1"/>
    </source>
</evidence>
<name>A0A2K9E3F7_9FIRM</name>
<evidence type="ECO:0000259" key="7">
    <source>
        <dbReference type="Pfam" id="PF13396"/>
    </source>
</evidence>
<dbReference type="EMBL" id="CP025197">
    <property type="protein sequence ID" value="AUG57909.1"/>
    <property type="molecule type" value="Genomic_DNA"/>
</dbReference>
<organism evidence="8 10">
    <name type="scientific">Acetivibrio saccincola</name>
    <dbReference type="NCBI Taxonomy" id="1677857"/>
    <lineage>
        <taxon>Bacteria</taxon>
        <taxon>Bacillati</taxon>
        <taxon>Bacillota</taxon>
        <taxon>Clostridia</taxon>
        <taxon>Eubacteriales</taxon>
        <taxon>Oscillospiraceae</taxon>
        <taxon>Acetivibrio</taxon>
    </lineage>
</organism>
<evidence type="ECO:0000313" key="11">
    <source>
        <dbReference type="Proteomes" id="UP000239720"/>
    </source>
</evidence>
<evidence type="ECO:0000256" key="4">
    <source>
        <dbReference type="ARBA" id="ARBA00022989"/>
    </source>
</evidence>
<evidence type="ECO:0000256" key="6">
    <source>
        <dbReference type="SAM" id="Phobius"/>
    </source>
</evidence>
<protein>
    <submittedName>
        <fullName evidence="8">Negative regulatory protein YxlE</fullName>
    </submittedName>
</protein>
<evidence type="ECO:0000256" key="5">
    <source>
        <dbReference type="ARBA" id="ARBA00023136"/>
    </source>
</evidence>
<dbReference type="OrthoDB" id="3243324at2"/>
<dbReference type="EMBL" id="NEMB01000003">
    <property type="protein sequence ID" value="PQQ67805.1"/>
    <property type="molecule type" value="Genomic_DNA"/>
</dbReference>
<proteinExistence type="predicted"/>
<dbReference type="GO" id="GO:0005886">
    <property type="term" value="C:plasma membrane"/>
    <property type="evidence" value="ECO:0007669"/>
    <property type="project" value="UniProtKB-SubCell"/>
</dbReference>
<keyword evidence="5 6" id="KW-0472">Membrane</keyword>
<dbReference type="RefSeq" id="WP_101301833.1">
    <property type="nucleotide sequence ID" value="NZ_CP025197.1"/>
</dbReference>
<reference evidence="9 11" key="2">
    <citation type="journal article" date="2018" name="Syst. Appl. Microbiol.">
        <title>Characterization and high-quality draft genome sequence of Herbivorax saccincola A7, an anaerobic, alkaliphilic, thermophilic, cellulolytic, and xylanolytic bacterium.</title>
        <authorList>
            <person name="Aikawa S."/>
            <person name="Baramee S."/>
            <person name="Sermsathanaswadi J."/>
            <person name="Thianheng P."/>
            <person name="Tachaapaikoon C."/>
            <person name="Shikata A."/>
            <person name="Waeonukul R."/>
            <person name="Pason P."/>
            <person name="Ratanakhanokchai K."/>
            <person name="Kosugi A."/>
        </authorList>
    </citation>
    <scope>NUCLEOTIDE SEQUENCE [LARGE SCALE GENOMIC DNA]</scope>
    <source>
        <strain evidence="9 11">A7</strain>
    </source>
</reference>
<keyword evidence="3 6" id="KW-0812">Transmembrane</keyword>
<keyword evidence="4 6" id="KW-1133">Transmembrane helix</keyword>
<dbReference type="KEGG" id="hsc:HVS_10060"/>
<feature type="transmembrane region" description="Helical" evidence="6">
    <location>
        <begin position="13"/>
        <end position="32"/>
    </location>
</feature>
<gene>
    <name evidence="8" type="primary">yxlE</name>
    <name evidence="9" type="ORF">B9R14_14295</name>
    <name evidence="8" type="ORF">HVS_10060</name>
</gene>
<keyword evidence="10" id="KW-1185">Reference proteome</keyword>
<keyword evidence="2" id="KW-1003">Cell membrane</keyword>
<evidence type="ECO:0000256" key="2">
    <source>
        <dbReference type="ARBA" id="ARBA00022475"/>
    </source>
</evidence>
<feature type="domain" description="Cardiolipin synthase N-terminal" evidence="7">
    <location>
        <begin position="24"/>
        <end position="65"/>
    </location>
</feature>
<dbReference type="AlphaFoldDB" id="A0A2K9E3F7"/>
<reference evidence="8 10" key="1">
    <citation type="submission" date="2017-12" db="EMBL/GenBank/DDBJ databases">
        <title>Complete genome sequence of Herbivorax saccincola GGR1, a novel Cellulosome-producing hydrolytic bacterium in a thermophilic biogas plant, established by Illumina and Nanopore MinION sequencing.</title>
        <authorList>
            <person name="Pechtl A."/>
            <person name="Ruckert C."/>
            <person name="Koeck D.E."/>
            <person name="Maus I."/>
            <person name="Winkler A."/>
            <person name="Kalinowski J."/>
            <person name="Puhler A."/>
            <person name="Schwarz W.W."/>
            <person name="Zverlov V.V."/>
            <person name="Schluter A."/>
            <person name="Liebl W."/>
        </authorList>
    </citation>
    <scope>NUCLEOTIDE SEQUENCE [LARGE SCALE GENOMIC DNA]</scope>
    <source>
        <strain evidence="8">GGR1</strain>
        <strain evidence="10">SR1</strain>
    </source>
</reference>
<evidence type="ECO:0000256" key="3">
    <source>
        <dbReference type="ARBA" id="ARBA00022692"/>
    </source>
</evidence>